<evidence type="ECO:0008006" key="4">
    <source>
        <dbReference type="Google" id="ProtNLM"/>
    </source>
</evidence>
<dbReference type="EMBL" id="FOCQ01000012">
    <property type="protein sequence ID" value="SEN45959.1"/>
    <property type="molecule type" value="Genomic_DNA"/>
</dbReference>
<name>A0A1H8GQ63_9BACL</name>
<keyword evidence="1" id="KW-0472">Membrane</keyword>
<feature type="transmembrane region" description="Helical" evidence="1">
    <location>
        <begin position="131"/>
        <end position="153"/>
    </location>
</feature>
<feature type="transmembrane region" description="Helical" evidence="1">
    <location>
        <begin position="84"/>
        <end position="105"/>
    </location>
</feature>
<organism evidence="2 3">
    <name type="scientific">Lihuaxuella thermophila</name>
    <dbReference type="NCBI Taxonomy" id="1173111"/>
    <lineage>
        <taxon>Bacteria</taxon>
        <taxon>Bacillati</taxon>
        <taxon>Bacillota</taxon>
        <taxon>Bacilli</taxon>
        <taxon>Bacillales</taxon>
        <taxon>Thermoactinomycetaceae</taxon>
        <taxon>Lihuaxuella</taxon>
    </lineage>
</organism>
<evidence type="ECO:0000256" key="1">
    <source>
        <dbReference type="SAM" id="Phobius"/>
    </source>
</evidence>
<proteinExistence type="predicted"/>
<reference evidence="2 3" key="1">
    <citation type="submission" date="2016-10" db="EMBL/GenBank/DDBJ databases">
        <authorList>
            <person name="de Groot N.N."/>
        </authorList>
    </citation>
    <scope>NUCLEOTIDE SEQUENCE [LARGE SCALE GENOMIC DNA]</scope>
    <source>
        <strain evidence="2 3">DSM 46701</strain>
    </source>
</reference>
<dbReference type="OrthoDB" id="2965525at2"/>
<protein>
    <recommendedName>
        <fullName evidence="4">DUF1772 domain-containing protein</fullName>
    </recommendedName>
</protein>
<gene>
    <name evidence="2" type="ORF">SAMN05444955_1124</name>
</gene>
<accession>A0A1H8GQ63</accession>
<keyword evidence="1" id="KW-1133">Transmembrane helix</keyword>
<sequence>MKKKFTHFVLIAIITLVGIEIGGGIYELMVFAPKWSASPPASFALLQGDLGLEPGIFWAPHHFAAQGMILLALILCWKDRKRRNLIWGIIGLYMILRIPTFLYFIPELGVFSTTPPEGTFSPDLAERARMWILYSWGRLGVIAGIYVLAWMALRAAKEKNVTNGAH</sequence>
<dbReference type="AlphaFoldDB" id="A0A1H8GQ63"/>
<dbReference type="STRING" id="1173111.SAMN05444955_1124"/>
<dbReference type="RefSeq" id="WP_089970116.1">
    <property type="nucleotide sequence ID" value="NZ_FOCQ01000012.1"/>
</dbReference>
<feature type="transmembrane region" description="Helical" evidence="1">
    <location>
        <begin position="56"/>
        <end position="77"/>
    </location>
</feature>
<evidence type="ECO:0000313" key="2">
    <source>
        <dbReference type="EMBL" id="SEN45959.1"/>
    </source>
</evidence>
<dbReference type="Proteomes" id="UP000199695">
    <property type="component" value="Unassembled WGS sequence"/>
</dbReference>
<keyword evidence="1" id="KW-0812">Transmembrane</keyword>
<keyword evidence="3" id="KW-1185">Reference proteome</keyword>
<evidence type="ECO:0000313" key="3">
    <source>
        <dbReference type="Proteomes" id="UP000199695"/>
    </source>
</evidence>
<feature type="transmembrane region" description="Helical" evidence="1">
    <location>
        <begin position="7"/>
        <end position="26"/>
    </location>
</feature>